<proteinExistence type="inferred from homology"/>
<feature type="transmembrane region" description="Helical" evidence="8">
    <location>
        <begin position="93"/>
        <end position="115"/>
    </location>
</feature>
<dbReference type="OrthoDB" id="581198at2"/>
<feature type="transmembrane region" description="Helical" evidence="8">
    <location>
        <begin position="328"/>
        <end position="344"/>
    </location>
</feature>
<gene>
    <name evidence="9" type="ORF">CLV46_2355</name>
</gene>
<dbReference type="GO" id="GO:0016758">
    <property type="term" value="F:hexosyltransferase activity"/>
    <property type="evidence" value="ECO:0007669"/>
    <property type="project" value="InterPro"/>
</dbReference>
<reference evidence="9 10" key="1">
    <citation type="submission" date="2017-11" db="EMBL/GenBank/DDBJ databases">
        <title>Genomic Encyclopedia of Archaeal and Bacterial Type Strains, Phase II (KMG-II): From Individual Species to Whole Genera.</title>
        <authorList>
            <person name="Goeker M."/>
        </authorList>
    </citation>
    <scope>NUCLEOTIDE SEQUENCE [LARGE SCALE GENOMIC DNA]</scope>
    <source>
        <strain evidence="9 10">DSM 27393</strain>
    </source>
</reference>
<name>A0A2M9CLM4_9MICO</name>
<evidence type="ECO:0000256" key="2">
    <source>
        <dbReference type="ARBA" id="ARBA00022475"/>
    </source>
</evidence>
<dbReference type="AlphaFoldDB" id="A0A2M9CLM4"/>
<feature type="transmembrane region" description="Helical" evidence="8">
    <location>
        <begin position="165"/>
        <end position="191"/>
    </location>
</feature>
<comment type="caution">
    <text evidence="9">The sequence shown here is derived from an EMBL/GenBank/DDBJ whole genome shotgun (WGS) entry which is preliminary data.</text>
</comment>
<dbReference type="Proteomes" id="UP000228758">
    <property type="component" value="Unassembled WGS sequence"/>
</dbReference>
<keyword evidence="10" id="KW-1185">Reference proteome</keyword>
<evidence type="ECO:0000256" key="5">
    <source>
        <dbReference type="ARBA" id="ARBA00022989"/>
    </source>
</evidence>
<feature type="transmembrane region" description="Helical" evidence="8">
    <location>
        <begin position="382"/>
        <end position="401"/>
    </location>
</feature>
<sequence length="410" mass="43917">MTHAPAAERIRHPLAPLVGQRAAAWAAFCVLHLGYGLVALFHPSLPMGDVTLVYKYWVEQAFTNDFWVGVDGPWVYPIGALAPMLVAHAFGPALYASTWLTIVLLLDAVALAALLGLHGPLRHGRAAWWWLAFLALLGPIALSRIDAVTVPLGIVAATLVLRHPRVAGALFVLGAWVKVWPAALFAALLVAARHRAPLLGVAVVTSSLVVLVPALYGAGTELFSFITTQTGRGLQIEAPVSTWWMWRAWAVDPSLLYYDRDILTFQIRGPGVDIASALTTPLMLVVVAGIVVLGIRAAARGAALADLLAPLSLALVTALIVVNKVGSPQFASWLAVPVVLWLVTGCRGARVPVVLVLAIAALTHVVYPYLYGHLLALEPLMLAMLTLRNALLVVLLGWAVARLARVRPRH</sequence>
<dbReference type="Pfam" id="PF09594">
    <property type="entry name" value="GT87"/>
    <property type="match status" value="1"/>
</dbReference>
<keyword evidence="5 8" id="KW-1133">Transmembrane helix</keyword>
<keyword evidence="4 8" id="KW-0812">Transmembrane</keyword>
<keyword evidence="3" id="KW-0808">Transferase</keyword>
<comment type="similarity">
    <text evidence="7">Belongs to the glycosyltransferase 87 family.</text>
</comment>
<evidence type="ECO:0000313" key="10">
    <source>
        <dbReference type="Proteomes" id="UP000228758"/>
    </source>
</evidence>
<keyword evidence="6 8" id="KW-0472">Membrane</keyword>
<protein>
    <submittedName>
        <fullName evidence="9">Uncharacterized protein DUF2029</fullName>
    </submittedName>
</protein>
<feature type="transmembrane region" description="Helical" evidence="8">
    <location>
        <begin position="21"/>
        <end position="42"/>
    </location>
</feature>
<evidence type="ECO:0000256" key="4">
    <source>
        <dbReference type="ARBA" id="ARBA00022692"/>
    </source>
</evidence>
<feature type="transmembrane region" description="Helical" evidence="8">
    <location>
        <begin position="127"/>
        <end position="145"/>
    </location>
</feature>
<evidence type="ECO:0000313" key="9">
    <source>
        <dbReference type="EMBL" id="PJJ72779.1"/>
    </source>
</evidence>
<evidence type="ECO:0000256" key="3">
    <source>
        <dbReference type="ARBA" id="ARBA00022679"/>
    </source>
</evidence>
<evidence type="ECO:0000256" key="8">
    <source>
        <dbReference type="SAM" id="Phobius"/>
    </source>
</evidence>
<feature type="transmembrane region" description="Helical" evidence="8">
    <location>
        <begin position="274"/>
        <end position="295"/>
    </location>
</feature>
<dbReference type="EMBL" id="PGFF01000001">
    <property type="protein sequence ID" value="PJJ72779.1"/>
    <property type="molecule type" value="Genomic_DNA"/>
</dbReference>
<evidence type="ECO:0000256" key="6">
    <source>
        <dbReference type="ARBA" id="ARBA00023136"/>
    </source>
</evidence>
<feature type="transmembrane region" description="Helical" evidence="8">
    <location>
        <begin position="198"/>
        <end position="216"/>
    </location>
</feature>
<feature type="transmembrane region" description="Helical" evidence="8">
    <location>
        <begin position="302"/>
        <end position="322"/>
    </location>
</feature>
<evidence type="ECO:0000256" key="1">
    <source>
        <dbReference type="ARBA" id="ARBA00004651"/>
    </source>
</evidence>
<organism evidence="9 10">
    <name type="scientific">Diaminobutyricimonas aerilata</name>
    <dbReference type="NCBI Taxonomy" id="1162967"/>
    <lineage>
        <taxon>Bacteria</taxon>
        <taxon>Bacillati</taxon>
        <taxon>Actinomycetota</taxon>
        <taxon>Actinomycetes</taxon>
        <taxon>Micrococcales</taxon>
        <taxon>Microbacteriaceae</taxon>
        <taxon>Diaminobutyricimonas</taxon>
    </lineage>
</organism>
<dbReference type="GO" id="GO:0005886">
    <property type="term" value="C:plasma membrane"/>
    <property type="evidence" value="ECO:0007669"/>
    <property type="project" value="UniProtKB-SubCell"/>
</dbReference>
<comment type="subcellular location">
    <subcellularLocation>
        <location evidence="1">Cell membrane</location>
        <topology evidence="1">Multi-pass membrane protein</topology>
    </subcellularLocation>
</comment>
<accession>A0A2M9CLM4</accession>
<keyword evidence="2" id="KW-1003">Cell membrane</keyword>
<dbReference type="RefSeq" id="WP_100364933.1">
    <property type="nucleotide sequence ID" value="NZ_PGFF01000001.1"/>
</dbReference>
<dbReference type="InterPro" id="IPR018584">
    <property type="entry name" value="GT87"/>
</dbReference>
<evidence type="ECO:0000256" key="7">
    <source>
        <dbReference type="ARBA" id="ARBA00024033"/>
    </source>
</evidence>
<feature type="transmembrane region" description="Helical" evidence="8">
    <location>
        <begin position="351"/>
        <end position="370"/>
    </location>
</feature>